<comment type="caution">
    <text evidence="10">The sequence shown here is derived from an EMBL/GenBank/DDBJ whole genome shotgun (WGS) entry which is preliminary data.</text>
</comment>
<dbReference type="PANTHER" id="PTHR10695:SF46">
    <property type="entry name" value="BIFUNCTIONAL COENZYME A SYNTHASE-RELATED"/>
    <property type="match status" value="1"/>
</dbReference>
<dbReference type="PROSITE" id="PS51219">
    <property type="entry name" value="DPCK"/>
    <property type="match status" value="1"/>
</dbReference>
<dbReference type="Gene3D" id="3.40.50.300">
    <property type="entry name" value="P-loop containing nucleotide triphosphate hydrolases"/>
    <property type="match status" value="1"/>
</dbReference>
<sequence>MTYVLGLTGGIATGKSTVGQMFAQAGIPVIDADQIARQIVEPGMPALNEAVAHFGPQILQADGHLNRQVLGQIVFHDPQALAALNAINRPYLRQAITHALTEATATGAPLVVGEIQLLFEANYTEVFDGVAVVVTDAATQLTRLMHRNQLDETEAKARIAAQMALTDKVKLADFVIDNGDGLEATRAQVLALIAQLTVL</sequence>
<keyword evidence="7 8" id="KW-0173">Coenzyme A biosynthesis</keyword>
<evidence type="ECO:0000256" key="2">
    <source>
        <dbReference type="ARBA" id="ARBA00022490"/>
    </source>
</evidence>
<dbReference type="GO" id="GO:0015937">
    <property type="term" value="P:coenzyme A biosynthetic process"/>
    <property type="evidence" value="ECO:0007669"/>
    <property type="project" value="UniProtKB-UniRule"/>
</dbReference>
<proteinExistence type="inferred from homology"/>
<dbReference type="InterPro" id="IPR027417">
    <property type="entry name" value="P-loop_NTPase"/>
</dbReference>
<dbReference type="PANTHER" id="PTHR10695">
    <property type="entry name" value="DEPHOSPHO-COA KINASE-RELATED"/>
    <property type="match status" value="1"/>
</dbReference>
<name>A0A0R2B9P5_9LACO</name>
<evidence type="ECO:0000256" key="5">
    <source>
        <dbReference type="ARBA" id="ARBA00022777"/>
    </source>
</evidence>
<evidence type="ECO:0000256" key="3">
    <source>
        <dbReference type="ARBA" id="ARBA00022679"/>
    </source>
</evidence>
<evidence type="ECO:0000313" key="11">
    <source>
        <dbReference type="Proteomes" id="UP000051672"/>
    </source>
</evidence>
<organism evidence="10 11">
    <name type="scientific">Lacticaseibacillus brantae DSM 23927</name>
    <dbReference type="NCBI Taxonomy" id="1423727"/>
    <lineage>
        <taxon>Bacteria</taxon>
        <taxon>Bacillati</taxon>
        <taxon>Bacillota</taxon>
        <taxon>Bacilli</taxon>
        <taxon>Lactobacillales</taxon>
        <taxon>Lactobacillaceae</taxon>
        <taxon>Lacticaseibacillus</taxon>
    </lineage>
</organism>
<dbReference type="AlphaFoldDB" id="A0A0R2B9P5"/>
<dbReference type="CDD" id="cd02022">
    <property type="entry name" value="DPCK"/>
    <property type="match status" value="1"/>
</dbReference>
<dbReference type="EMBL" id="AYZQ01000001">
    <property type="protein sequence ID" value="KRM72886.1"/>
    <property type="molecule type" value="Genomic_DNA"/>
</dbReference>
<evidence type="ECO:0000256" key="4">
    <source>
        <dbReference type="ARBA" id="ARBA00022741"/>
    </source>
</evidence>
<dbReference type="STRING" id="1423727.FC34_GL000598"/>
<dbReference type="SUPFAM" id="SSF52540">
    <property type="entry name" value="P-loop containing nucleoside triphosphate hydrolases"/>
    <property type="match status" value="1"/>
</dbReference>
<evidence type="ECO:0000313" key="10">
    <source>
        <dbReference type="EMBL" id="KRM72886.1"/>
    </source>
</evidence>
<accession>A0A0R2B9P5</accession>
<gene>
    <name evidence="8" type="primary">coaE</name>
    <name evidence="10" type="ORF">FC34_GL000598</name>
</gene>
<dbReference type="FunFam" id="3.40.50.300:FF:000991">
    <property type="entry name" value="Dephospho-CoA kinase"/>
    <property type="match status" value="1"/>
</dbReference>
<keyword evidence="6 8" id="KW-0067">ATP-binding</keyword>
<dbReference type="HAMAP" id="MF_00376">
    <property type="entry name" value="Dephospho_CoA_kinase"/>
    <property type="match status" value="1"/>
</dbReference>
<dbReference type="Pfam" id="PF01121">
    <property type="entry name" value="CoaE"/>
    <property type="match status" value="1"/>
</dbReference>
<comment type="subcellular location">
    <subcellularLocation>
        <location evidence="8">Cytoplasm</location>
    </subcellularLocation>
</comment>
<keyword evidence="4 8" id="KW-0547">Nucleotide-binding</keyword>
<evidence type="ECO:0000256" key="9">
    <source>
        <dbReference type="NCBIfam" id="TIGR00152"/>
    </source>
</evidence>
<keyword evidence="5 8" id="KW-0418">Kinase</keyword>
<dbReference type="RefSeq" id="WP_057893895.1">
    <property type="nucleotide sequence ID" value="NZ_AYZQ01000001.1"/>
</dbReference>
<reference evidence="10 11" key="1">
    <citation type="journal article" date="2015" name="Genome Announc.">
        <title>Expanding the biotechnology potential of lactobacilli through comparative genomics of 213 strains and associated genera.</title>
        <authorList>
            <person name="Sun Z."/>
            <person name="Harris H.M."/>
            <person name="McCann A."/>
            <person name="Guo C."/>
            <person name="Argimon S."/>
            <person name="Zhang W."/>
            <person name="Yang X."/>
            <person name="Jeffery I.B."/>
            <person name="Cooney J.C."/>
            <person name="Kagawa T.F."/>
            <person name="Liu W."/>
            <person name="Song Y."/>
            <person name="Salvetti E."/>
            <person name="Wrobel A."/>
            <person name="Rasinkangas P."/>
            <person name="Parkhill J."/>
            <person name="Rea M.C."/>
            <person name="O'Sullivan O."/>
            <person name="Ritari J."/>
            <person name="Douillard F.P."/>
            <person name="Paul Ross R."/>
            <person name="Yang R."/>
            <person name="Briner A.E."/>
            <person name="Felis G.E."/>
            <person name="de Vos W.M."/>
            <person name="Barrangou R."/>
            <person name="Klaenhammer T.R."/>
            <person name="Caufield P.W."/>
            <person name="Cui Y."/>
            <person name="Zhang H."/>
            <person name="O'Toole P.W."/>
        </authorList>
    </citation>
    <scope>NUCLEOTIDE SEQUENCE [LARGE SCALE GENOMIC DNA]</scope>
    <source>
        <strain evidence="10 11">DSM 23927</strain>
    </source>
</reference>
<keyword evidence="3 8" id="KW-0808">Transferase</keyword>
<feature type="binding site" evidence="8">
    <location>
        <begin position="12"/>
        <end position="17"/>
    </location>
    <ligand>
        <name>ATP</name>
        <dbReference type="ChEBI" id="CHEBI:30616"/>
    </ligand>
</feature>
<dbReference type="InterPro" id="IPR001977">
    <property type="entry name" value="Depp_CoAkinase"/>
</dbReference>
<evidence type="ECO:0000256" key="1">
    <source>
        <dbReference type="ARBA" id="ARBA00009018"/>
    </source>
</evidence>
<keyword evidence="2 8" id="KW-0963">Cytoplasm</keyword>
<comment type="similarity">
    <text evidence="1 8">Belongs to the CoaE family.</text>
</comment>
<dbReference type="EC" id="2.7.1.24" evidence="8 9"/>
<comment type="function">
    <text evidence="8">Catalyzes the phosphorylation of the 3'-hydroxyl group of dephosphocoenzyme A to form coenzyme A.</text>
</comment>
<dbReference type="UniPathway" id="UPA00241">
    <property type="reaction ID" value="UER00356"/>
</dbReference>
<dbReference type="GO" id="GO:0005737">
    <property type="term" value="C:cytoplasm"/>
    <property type="evidence" value="ECO:0007669"/>
    <property type="project" value="UniProtKB-SubCell"/>
</dbReference>
<comment type="catalytic activity">
    <reaction evidence="8">
        <text>3'-dephospho-CoA + ATP = ADP + CoA + H(+)</text>
        <dbReference type="Rhea" id="RHEA:18245"/>
        <dbReference type="ChEBI" id="CHEBI:15378"/>
        <dbReference type="ChEBI" id="CHEBI:30616"/>
        <dbReference type="ChEBI" id="CHEBI:57287"/>
        <dbReference type="ChEBI" id="CHEBI:57328"/>
        <dbReference type="ChEBI" id="CHEBI:456216"/>
        <dbReference type="EC" id="2.7.1.24"/>
    </reaction>
</comment>
<dbReference type="Proteomes" id="UP000051672">
    <property type="component" value="Unassembled WGS sequence"/>
</dbReference>
<evidence type="ECO:0000256" key="6">
    <source>
        <dbReference type="ARBA" id="ARBA00022840"/>
    </source>
</evidence>
<dbReference type="PATRIC" id="fig|1423727.3.peg.601"/>
<dbReference type="GO" id="GO:0005524">
    <property type="term" value="F:ATP binding"/>
    <property type="evidence" value="ECO:0007669"/>
    <property type="project" value="UniProtKB-UniRule"/>
</dbReference>
<keyword evidence="11" id="KW-1185">Reference proteome</keyword>
<evidence type="ECO:0000256" key="8">
    <source>
        <dbReference type="HAMAP-Rule" id="MF_00376"/>
    </source>
</evidence>
<protein>
    <recommendedName>
        <fullName evidence="8 9">Dephospho-CoA kinase</fullName>
        <ecNumber evidence="8 9">2.7.1.24</ecNumber>
    </recommendedName>
    <alternativeName>
        <fullName evidence="8">Dephosphocoenzyme A kinase</fullName>
    </alternativeName>
</protein>
<evidence type="ECO:0000256" key="7">
    <source>
        <dbReference type="ARBA" id="ARBA00022993"/>
    </source>
</evidence>
<comment type="pathway">
    <text evidence="8">Cofactor biosynthesis; coenzyme A biosynthesis; CoA from (R)-pantothenate: step 5/5.</text>
</comment>
<dbReference type="GO" id="GO:0004140">
    <property type="term" value="F:dephospho-CoA kinase activity"/>
    <property type="evidence" value="ECO:0007669"/>
    <property type="project" value="UniProtKB-UniRule"/>
</dbReference>
<dbReference type="OrthoDB" id="9812943at2"/>
<dbReference type="NCBIfam" id="TIGR00152">
    <property type="entry name" value="dephospho-CoA kinase"/>
    <property type="match status" value="1"/>
</dbReference>